<sequence length="297" mass="33170">MVDKELFFDTLLSQDYVFQNDDLFYICGDFDSRCGDEYDYIPGVDCINMRSIIDFTRGSGVRAYCYATGGSGVRAYCYATGGSGVRAYCYTTGGSGVRAYCYATGGSGSVHNSSGICRKLVKQNDKAIQCDECDLWIHTRCTSVDNTTYSKLHNLHNCDPAVECDRCKTWIHNSCAIVSNDEYKNIQATKCTWICPLCDDKNLSSTYLSTSSGIDTKNPVNAITNNRETPSSSICTSDKNRHIYTSKIRMVSINIVGLRRKKLELQAYLQTENPNIVTLQETKINNIITTNEMIQSH</sequence>
<dbReference type="InterPro" id="IPR011011">
    <property type="entry name" value="Znf_FYVE_PHD"/>
</dbReference>
<keyword evidence="3" id="KW-0862">Zinc</keyword>
<keyword evidence="1" id="KW-0479">Metal-binding</keyword>
<dbReference type="InterPro" id="IPR019787">
    <property type="entry name" value="Znf_PHD-finger"/>
</dbReference>
<dbReference type="SUPFAM" id="SSF56219">
    <property type="entry name" value="DNase I-like"/>
    <property type="match status" value="1"/>
</dbReference>
<evidence type="ECO:0000259" key="5">
    <source>
        <dbReference type="PROSITE" id="PS50016"/>
    </source>
</evidence>
<gene>
    <name evidence="6" type="ORF">MCOR_14002</name>
</gene>
<accession>A0A6J8B1I8</accession>
<evidence type="ECO:0000313" key="6">
    <source>
        <dbReference type="EMBL" id="CAC5377718.1"/>
    </source>
</evidence>
<proteinExistence type="predicted"/>
<dbReference type="GO" id="GO:0008270">
    <property type="term" value="F:zinc ion binding"/>
    <property type="evidence" value="ECO:0007669"/>
    <property type="project" value="UniProtKB-KW"/>
</dbReference>
<evidence type="ECO:0000256" key="1">
    <source>
        <dbReference type="ARBA" id="ARBA00022723"/>
    </source>
</evidence>
<protein>
    <recommendedName>
        <fullName evidence="5">PHD-type domain-containing protein</fullName>
    </recommendedName>
</protein>
<feature type="domain" description="PHD-type" evidence="5">
    <location>
        <begin position="127"/>
        <end position="201"/>
    </location>
</feature>
<dbReference type="Gene3D" id="3.30.40.10">
    <property type="entry name" value="Zinc/RING finger domain, C3HC4 (zinc finger)"/>
    <property type="match status" value="2"/>
</dbReference>
<keyword evidence="2 4" id="KW-0863">Zinc-finger</keyword>
<dbReference type="PROSITE" id="PS50016">
    <property type="entry name" value="ZF_PHD_2"/>
    <property type="match status" value="1"/>
</dbReference>
<dbReference type="Pfam" id="PF00628">
    <property type="entry name" value="PHD"/>
    <property type="match status" value="1"/>
</dbReference>
<dbReference type="InterPro" id="IPR036691">
    <property type="entry name" value="Endo/exonu/phosph_ase_sf"/>
</dbReference>
<dbReference type="InterPro" id="IPR013083">
    <property type="entry name" value="Znf_RING/FYVE/PHD"/>
</dbReference>
<dbReference type="SUPFAM" id="SSF57903">
    <property type="entry name" value="FYVE/PHD zinc finger"/>
    <property type="match status" value="2"/>
</dbReference>
<dbReference type="OrthoDB" id="7479450at2759"/>
<keyword evidence="7" id="KW-1185">Reference proteome</keyword>
<dbReference type="EMBL" id="CACVKT020002383">
    <property type="protein sequence ID" value="CAC5377718.1"/>
    <property type="molecule type" value="Genomic_DNA"/>
</dbReference>
<dbReference type="Proteomes" id="UP000507470">
    <property type="component" value="Unassembled WGS sequence"/>
</dbReference>
<dbReference type="AlphaFoldDB" id="A0A6J8B1I8"/>
<reference evidence="6 7" key="1">
    <citation type="submission" date="2020-06" db="EMBL/GenBank/DDBJ databases">
        <authorList>
            <person name="Li R."/>
            <person name="Bekaert M."/>
        </authorList>
    </citation>
    <scope>NUCLEOTIDE SEQUENCE [LARGE SCALE GENOMIC DNA]</scope>
    <source>
        <strain evidence="7">wild</strain>
    </source>
</reference>
<organism evidence="6 7">
    <name type="scientific">Mytilus coruscus</name>
    <name type="common">Sea mussel</name>
    <dbReference type="NCBI Taxonomy" id="42192"/>
    <lineage>
        <taxon>Eukaryota</taxon>
        <taxon>Metazoa</taxon>
        <taxon>Spiralia</taxon>
        <taxon>Lophotrochozoa</taxon>
        <taxon>Mollusca</taxon>
        <taxon>Bivalvia</taxon>
        <taxon>Autobranchia</taxon>
        <taxon>Pteriomorphia</taxon>
        <taxon>Mytilida</taxon>
        <taxon>Mytiloidea</taxon>
        <taxon>Mytilidae</taxon>
        <taxon>Mytilinae</taxon>
        <taxon>Mytilus</taxon>
    </lineage>
</organism>
<evidence type="ECO:0000256" key="3">
    <source>
        <dbReference type="ARBA" id="ARBA00022833"/>
    </source>
</evidence>
<evidence type="ECO:0000256" key="4">
    <source>
        <dbReference type="PROSITE-ProRule" id="PRU00146"/>
    </source>
</evidence>
<evidence type="ECO:0000313" key="7">
    <source>
        <dbReference type="Proteomes" id="UP000507470"/>
    </source>
</evidence>
<name>A0A6J8B1I8_MYTCO</name>
<dbReference type="Gene3D" id="3.60.10.10">
    <property type="entry name" value="Endonuclease/exonuclease/phosphatase"/>
    <property type="match status" value="1"/>
</dbReference>
<evidence type="ECO:0000256" key="2">
    <source>
        <dbReference type="ARBA" id="ARBA00022771"/>
    </source>
</evidence>